<name>A0A0A9CZB7_ARUDO</name>
<dbReference type="AlphaFoldDB" id="A0A0A9CZB7"/>
<reference evidence="1" key="1">
    <citation type="submission" date="2014-09" db="EMBL/GenBank/DDBJ databases">
        <authorList>
            <person name="Magalhaes I.L.F."/>
            <person name="Oliveira U."/>
            <person name="Santos F.R."/>
            <person name="Vidigal T.H.D.A."/>
            <person name="Brescovit A.D."/>
            <person name="Santos A.J."/>
        </authorList>
    </citation>
    <scope>NUCLEOTIDE SEQUENCE</scope>
    <source>
        <tissue evidence="1">Shoot tissue taken approximately 20 cm above the soil surface</tissue>
    </source>
</reference>
<accession>A0A0A9CZB7</accession>
<protein>
    <submittedName>
        <fullName evidence="1">Uncharacterized protein</fullName>
    </submittedName>
</protein>
<sequence>MLNTELLSTLPTEDFLPAVVAFKTEAAFSNKDSLDGDGLSDPFVFVLCLSFENLSNDAGREWTLVGDEGIDLALLDLAFELTISFLMVRLFNASFESKEFDLMSWGFLLSVPLFLTEALSLSSLLCSFSSDKAPASFEQLMDAGTFLLPRKLDELVTTTSSGLPTQACRPGTGLTPLKIGTGEAASKQSTWMNCPN</sequence>
<organism evidence="1">
    <name type="scientific">Arundo donax</name>
    <name type="common">Giant reed</name>
    <name type="synonym">Donax arundinaceus</name>
    <dbReference type="NCBI Taxonomy" id="35708"/>
    <lineage>
        <taxon>Eukaryota</taxon>
        <taxon>Viridiplantae</taxon>
        <taxon>Streptophyta</taxon>
        <taxon>Embryophyta</taxon>
        <taxon>Tracheophyta</taxon>
        <taxon>Spermatophyta</taxon>
        <taxon>Magnoliopsida</taxon>
        <taxon>Liliopsida</taxon>
        <taxon>Poales</taxon>
        <taxon>Poaceae</taxon>
        <taxon>PACMAD clade</taxon>
        <taxon>Arundinoideae</taxon>
        <taxon>Arundineae</taxon>
        <taxon>Arundo</taxon>
    </lineage>
</organism>
<evidence type="ECO:0000313" key="1">
    <source>
        <dbReference type="EMBL" id="JAD80951.1"/>
    </source>
</evidence>
<dbReference type="EMBL" id="GBRH01216944">
    <property type="protein sequence ID" value="JAD80951.1"/>
    <property type="molecule type" value="Transcribed_RNA"/>
</dbReference>
<proteinExistence type="predicted"/>
<reference evidence="1" key="2">
    <citation type="journal article" date="2015" name="Data Brief">
        <title>Shoot transcriptome of the giant reed, Arundo donax.</title>
        <authorList>
            <person name="Barrero R.A."/>
            <person name="Guerrero F.D."/>
            <person name="Moolhuijzen P."/>
            <person name="Goolsby J.A."/>
            <person name="Tidwell J."/>
            <person name="Bellgard S.E."/>
            <person name="Bellgard M.I."/>
        </authorList>
    </citation>
    <scope>NUCLEOTIDE SEQUENCE</scope>
    <source>
        <tissue evidence="1">Shoot tissue taken approximately 20 cm above the soil surface</tissue>
    </source>
</reference>